<dbReference type="EMBL" id="BJWL01000060">
    <property type="protein sequence ID" value="GFS28896.1"/>
    <property type="molecule type" value="Genomic_DNA"/>
</dbReference>
<comment type="caution">
    <text evidence="1">The sequence shown here is derived from an EMBL/GenBank/DDBJ whole genome shotgun (WGS) entry which is preliminary data.</text>
</comment>
<sequence>MAFFLTNASYPEERKGPYDAYINTEHVCNYYVPFSPTFLIHSLTCHQTLLASTYADQIVGQSREGGAGNKKLRVAAWVWNPALMVSMPKYLLSLTDSFSQASYGKQVLRLALVALRKLREGSLEGNPYFPVVVKWNVCFRETKPEVSYVSQVRVGLQERLPCFDIVIMGIEALLSSHRSKYRIPISSTVVSAQAADGHPESKEFVSVPADSRFIGKVKKSLDLKSKSSSSAWQGERLLGGDLALNSSSLGCSRPFLRLFLFLLCSERFPSPSLWHYLTITRRFGSEEKRGEQIPKHGLSCGLRHQASRIGGNDKMIRCSKPKEVGERLGFLGRKKRLVRPFPSVRPFSLKACPSGYYILYFLCCIDGLCSCLGISAIANGIGLFIASISQQDSDNMFIAILSAIIKGLGDPFAFMIKVIPTTLAEPRMRSSSWPYHAKRDLPSPPSILPSRSANPILLSSRSILQSLNQILHQQTEEQTTAAIRVPESVDKPIPQSLLMPHLPLPMGNRIGNRCKRDSVYQQSAHLPSTDEPTLETRRKATSVRFPYFTKPTGCIRLETTLTVVAERNSRRTGGQTLRNYVKRAVSDSVHSVREFLNYTEADVVFSLLVKILELSKPDVERQAVNQSVVRDRTRFGKRKSRILPLRAYGVELVPVNYYLYFTSLSSLTADLAWLDRLWNKRMEAGLLDPSPSAETREFISKHTGAYNYGESGYQLAASKESGWLNRPLFHPTGKRPHDVVQQLSLKLLSGTKLALVIQSNWIVQPLLFSLFRSVELVMPMLFPRLLMEPGLNLLIAGRRVRPISQIGRKTESRRKAGVGGRSANALVTLLIKLPNLLLTPLPKNARFLYHSMKR</sequence>
<name>A0A7J0D8V9_9ERIC</name>
<dbReference type="Proteomes" id="UP000585474">
    <property type="component" value="Unassembled WGS sequence"/>
</dbReference>
<evidence type="ECO:0000313" key="1">
    <source>
        <dbReference type="EMBL" id="GFS28896.1"/>
    </source>
</evidence>
<dbReference type="AlphaFoldDB" id="A0A7J0D8V9"/>
<gene>
    <name evidence="1" type="ORF">Acr_00g0004520</name>
</gene>
<protein>
    <submittedName>
        <fullName evidence="1">Uncharacterized protein</fullName>
    </submittedName>
</protein>
<reference evidence="2" key="1">
    <citation type="submission" date="2019-07" db="EMBL/GenBank/DDBJ databases">
        <title>De Novo Assembly of kiwifruit Actinidia rufa.</title>
        <authorList>
            <person name="Sugita-Konishi S."/>
            <person name="Sato K."/>
            <person name="Mori E."/>
            <person name="Abe Y."/>
            <person name="Kisaki G."/>
            <person name="Hamano K."/>
            <person name="Suezawa K."/>
            <person name="Otani M."/>
            <person name="Fukuda T."/>
            <person name="Manabe T."/>
            <person name="Gomi K."/>
            <person name="Tabuchi M."/>
            <person name="Akimitsu K."/>
            <person name="Kataoka I."/>
        </authorList>
    </citation>
    <scope>NUCLEOTIDE SEQUENCE [LARGE SCALE GENOMIC DNA]</scope>
    <source>
        <strain evidence="2">cv. Fuchu</strain>
    </source>
</reference>
<evidence type="ECO:0000313" key="2">
    <source>
        <dbReference type="Proteomes" id="UP000585474"/>
    </source>
</evidence>
<proteinExistence type="predicted"/>
<keyword evidence="2" id="KW-1185">Reference proteome</keyword>
<organism evidence="1 2">
    <name type="scientific">Actinidia rufa</name>
    <dbReference type="NCBI Taxonomy" id="165716"/>
    <lineage>
        <taxon>Eukaryota</taxon>
        <taxon>Viridiplantae</taxon>
        <taxon>Streptophyta</taxon>
        <taxon>Embryophyta</taxon>
        <taxon>Tracheophyta</taxon>
        <taxon>Spermatophyta</taxon>
        <taxon>Magnoliopsida</taxon>
        <taxon>eudicotyledons</taxon>
        <taxon>Gunneridae</taxon>
        <taxon>Pentapetalae</taxon>
        <taxon>asterids</taxon>
        <taxon>Ericales</taxon>
        <taxon>Actinidiaceae</taxon>
        <taxon>Actinidia</taxon>
    </lineage>
</organism>
<accession>A0A7J0D8V9</accession>